<evidence type="ECO:0000259" key="1">
    <source>
        <dbReference type="Pfam" id="PF06985"/>
    </source>
</evidence>
<sequence>MALFSTLKDAEPDGSGPLEFAYALRCVQLLAGYGSQPISCKLKPSILGQIQHKYEALSYAWGDTMKKVEILLEGQPFKITRNLETALRRLRLAKEDRLLWIDAVCINQHDRSEVNLQVKRMWSVYRYASKVIVFLGEGTADTHHAVDLIQALARKGNGLSHRRVTSLLFTKDAQPTKQALQRLMSSPWWSRAWVIQEFAVATEVAFVCGDLEWSGESFSEALRTLVDVRFNAALPRGQEYFMREIASTPISHLMTARKDYQDSHSEASRSKGAPKRDPLSLLYRFRSFKASDPRDKVYSLFHLIGEVSMLQPDYNRPVKDLFIDVVKASVGSSGTLEVLCHHNRTESCMPDLPTWCPDWTVQRGQRILLWQNDYAAGGNSSKPSANFEGDELLLQGKVVDHIEWAVSFEPKMFRKPGLVFDQIMTIQAQVLGREPALPRESHEAIPLIDSFRRTLVGSRVRARGPRHEATVLGQGEADKFWDAWYVSMTDQESSGMHGAAKNYNDALYSALAGRVFFISEKGRMGLADNPAKAGDAVGIFAGSRVLFCLREKRGGRLKSDEDSRRTYSLVGEWRVLP</sequence>
<feature type="domain" description="Heterokaryon incompatibility" evidence="1">
    <location>
        <begin position="54"/>
        <end position="197"/>
    </location>
</feature>
<evidence type="ECO:0000313" key="3">
    <source>
        <dbReference type="Proteomes" id="UP000070328"/>
    </source>
</evidence>
<name>A0A135RNZ4_9PEZI</name>
<dbReference type="OrthoDB" id="2157530at2759"/>
<dbReference type="PANTHER" id="PTHR24148">
    <property type="entry name" value="ANKYRIN REPEAT DOMAIN-CONTAINING PROTEIN 39 HOMOLOG-RELATED"/>
    <property type="match status" value="1"/>
</dbReference>
<dbReference type="InterPro" id="IPR010730">
    <property type="entry name" value="HET"/>
</dbReference>
<dbReference type="AlphaFoldDB" id="A0A135RNZ4"/>
<proteinExistence type="predicted"/>
<keyword evidence="3" id="KW-1185">Reference proteome</keyword>
<evidence type="ECO:0000313" key="2">
    <source>
        <dbReference type="EMBL" id="KXH25453.1"/>
    </source>
</evidence>
<organism evidence="2 3">
    <name type="scientific">Colletotrichum simmondsii</name>
    <dbReference type="NCBI Taxonomy" id="703756"/>
    <lineage>
        <taxon>Eukaryota</taxon>
        <taxon>Fungi</taxon>
        <taxon>Dikarya</taxon>
        <taxon>Ascomycota</taxon>
        <taxon>Pezizomycotina</taxon>
        <taxon>Sordariomycetes</taxon>
        <taxon>Hypocreomycetidae</taxon>
        <taxon>Glomerellales</taxon>
        <taxon>Glomerellaceae</taxon>
        <taxon>Colletotrichum</taxon>
        <taxon>Colletotrichum acutatum species complex</taxon>
    </lineage>
</organism>
<reference evidence="2 3" key="1">
    <citation type="submission" date="2014-02" db="EMBL/GenBank/DDBJ databases">
        <title>The genome sequence of Colletotrichum simmondsii CBS122122.</title>
        <authorList>
            <person name="Baroncelli R."/>
            <person name="Thon M.R."/>
        </authorList>
    </citation>
    <scope>NUCLEOTIDE SEQUENCE [LARGE SCALE GENOMIC DNA]</scope>
    <source>
        <strain evidence="2 3">CBS122122</strain>
    </source>
</reference>
<protein>
    <recommendedName>
        <fullName evidence="1">Heterokaryon incompatibility domain-containing protein</fullName>
    </recommendedName>
</protein>
<dbReference type="Pfam" id="PF06985">
    <property type="entry name" value="HET"/>
    <property type="match status" value="1"/>
</dbReference>
<accession>A0A135RNZ4</accession>
<dbReference type="InterPro" id="IPR052895">
    <property type="entry name" value="HetReg/Transcr_Mod"/>
</dbReference>
<dbReference type="Proteomes" id="UP000070328">
    <property type="component" value="Unassembled WGS sequence"/>
</dbReference>
<gene>
    <name evidence="2" type="ORF">CSIM01_09247</name>
</gene>
<dbReference type="PANTHER" id="PTHR24148:SF64">
    <property type="entry name" value="HETEROKARYON INCOMPATIBILITY DOMAIN-CONTAINING PROTEIN"/>
    <property type="match status" value="1"/>
</dbReference>
<comment type="caution">
    <text evidence="2">The sequence shown here is derived from an EMBL/GenBank/DDBJ whole genome shotgun (WGS) entry which is preliminary data.</text>
</comment>
<dbReference type="EMBL" id="JFBX01000910">
    <property type="protein sequence ID" value="KXH25453.1"/>
    <property type="molecule type" value="Genomic_DNA"/>
</dbReference>